<evidence type="ECO:0000256" key="2">
    <source>
        <dbReference type="ARBA" id="ARBA00022840"/>
    </source>
</evidence>
<dbReference type="SMART" id="SM00091">
    <property type="entry name" value="PAS"/>
    <property type="match status" value="1"/>
</dbReference>
<dbReference type="AlphaFoldDB" id="A0A7M2H1B1"/>
<dbReference type="Gene3D" id="3.30.450.20">
    <property type="entry name" value="PAS domain"/>
    <property type="match status" value="1"/>
</dbReference>
<sequence length="680" mass="72521">MQSGILPSIPPSGAATPARPRIWAIGISRLSRAFADLIPAYAAQAEFRIVGKGYAAAASAIAREAREGRLDAVVAGGSNGAYLRQHVDVPVVLVKVTGFDVMSALATARRISPKVALVTHAATYPEVDEFVRSFSLSIPAYTYLTEDDAAARVKALKQEGVKVVVGPGMVTDLADKIGLIGVFLYSGNSVRGALEDVIEAARLRRIESGRRDYVNTILAHLNEGVAAVDADGRIQTYNPAMERFLGTAPAAALGRKLQALAPALSLDGVMQSGSKELEAIHKLGDKMVVVNRIPIVTESGATGAVLTLQDANAIHRVDRNLRSRSRARPAGVRYSLDDLAGASPAMHHLRELARRYAAVDSTVLVGGESGTGKEVLAQGMHDASPRRVFPFVAVNCAAFPETLLESELFGYEEGAFTGARRGGKAGLFESAHNGTLFLDEVGDMPPALQTRLLRVLQEKQVLPIGGLDAVPVNVRVIAATHRNLGELVRQGSFRQDLYYRLNILRIEMPPLRERTGDLPELAELLYRRAQERLGQQAPQPLPQAVRARLAGYAWPGNIRELENVTERIAVLVAGRKLAPRDLLDELQAAAPELFGTEPQGEPAPPAGGLRSAADKTDAGGTGGRGGHDSTEAGSLAGVARVSQAEHIRRVLAQCGGNRAAACHQLGISATTLWRRLKEAP</sequence>
<dbReference type="InterPro" id="IPR002078">
    <property type="entry name" value="Sigma_54_int"/>
</dbReference>
<feature type="region of interest" description="Disordered" evidence="6">
    <location>
        <begin position="594"/>
        <end position="632"/>
    </location>
</feature>
<dbReference type="Gene3D" id="3.40.50.300">
    <property type="entry name" value="P-loop containing nucleotide triphosphate hydrolases"/>
    <property type="match status" value="1"/>
</dbReference>
<dbReference type="InterPro" id="IPR010524">
    <property type="entry name" value="Sig_transdc_resp-reg_PrpR_N"/>
</dbReference>
<dbReference type="GO" id="GO:0043565">
    <property type="term" value="F:sequence-specific DNA binding"/>
    <property type="evidence" value="ECO:0007669"/>
    <property type="project" value="InterPro"/>
</dbReference>
<protein>
    <submittedName>
        <fullName evidence="9">Propionate catabolism operon regulatory protein PrpR</fullName>
    </submittedName>
</protein>
<name>A0A7M2H1B1_9BURK</name>
<dbReference type="SUPFAM" id="SSF46689">
    <property type="entry name" value="Homeodomain-like"/>
    <property type="match status" value="1"/>
</dbReference>
<dbReference type="Pfam" id="PF00158">
    <property type="entry name" value="Sigma54_activat"/>
    <property type="match status" value="1"/>
</dbReference>
<dbReference type="CDD" id="cd00009">
    <property type="entry name" value="AAA"/>
    <property type="match status" value="1"/>
</dbReference>
<dbReference type="Pfam" id="PF02954">
    <property type="entry name" value="HTH_8"/>
    <property type="match status" value="1"/>
</dbReference>
<dbReference type="CDD" id="cd00130">
    <property type="entry name" value="PAS"/>
    <property type="match status" value="1"/>
</dbReference>
<dbReference type="Proteomes" id="UP000397656">
    <property type="component" value="Chromosome 1"/>
</dbReference>
<dbReference type="InterPro" id="IPR035965">
    <property type="entry name" value="PAS-like_dom_sf"/>
</dbReference>
<evidence type="ECO:0000256" key="4">
    <source>
        <dbReference type="ARBA" id="ARBA00023125"/>
    </source>
</evidence>
<evidence type="ECO:0000259" key="7">
    <source>
        <dbReference type="PROSITE" id="PS50045"/>
    </source>
</evidence>
<organism evidence="9 10">
    <name type="scientific">Cupriavidus basilensis</name>
    <dbReference type="NCBI Taxonomy" id="68895"/>
    <lineage>
        <taxon>Bacteria</taxon>
        <taxon>Pseudomonadati</taxon>
        <taxon>Pseudomonadota</taxon>
        <taxon>Betaproteobacteria</taxon>
        <taxon>Burkholderiales</taxon>
        <taxon>Burkholderiaceae</taxon>
        <taxon>Cupriavidus</taxon>
    </lineage>
</organism>
<dbReference type="GO" id="GO:0006355">
    <property type="term" value="P:regulation of DNA-templated transcription"/>
    <property type="evidence" value="ECO:0007669"/>
    <property type="project" value="InterPro"/>
</dbReference>
<dbReference type="PROSITE" id="PS00676">
    <property type="entry name" value="SIGMA54_INTERACT_2"/>
    <property type="match status" value="1"/>
</dbReference>
<evidence type="ECO:0000256" key="3">
    <source>
        <dbReference type="ARBA" id="ARBA00023015"/>
    </source>
</evidence>
<dbReference type="SMART" id="SM00382">
    <property type="entry name" value="AAA"/>
    <property type="match status" value="1"/>
</dbReference>
<dbReference type="InterPro" id="IPR000014">
    <property type="entry name" value="PAS"/>
</dbReference>
<dbReference type="GeneID" id="98401149"/>
<dbReference type="GO" id="GO:0019629">
    <property type="term" value="P:propionate catabolic process, 2-methylcitrate cycle"/>
    <property type="evidence" value="ECO:0007669"/>
    <property type="project" value="InterPro"/>
</dbReference>
<dbReference type="SUPFAM" id="SSF55785">
    <property type="entry name" value="PYP-like sensor domain (PAS domain)"/>
    <property type="match status" value="1"/>
</dbReference>
<dbReference type="SUPFAM" id="SSF52540">
    <property type="entry name" value="P-loop containing nucleoside triphosphate hydrolases"/>
    <property type="match status" value="1"/>
</dbReference>
<keyword evidence="5" id="KW-0804">Transcription</keyword>
<evidence type="ECO:0000313" key="10">
    <source>
        <dbReference type="Proteomes" id="UP000397656"/>
    </source>
</evidence>
<dbReference type="Gene3D" id="1.10.8.60">
    <property type="match status" value="1"/>
</dbReference>
<feature type="domain" description="PAS" evidence="8">
    <location>
        <begin position="210"/>
        <end position="257"/>
    </location>
</feature>
<evidence type="ECO:0000313" key="9">
    <source>
        <dbReference type="EMBL" id="QOT78227.1"/>
    </source>
</evidence>
<keyword evidence="3" id="KW-0805">Transcription regulation</keyword>
<dbReference type="InterPro" id="IPR025944">
    <property type="entry name" value="Sigma_54_int_dom_CS"/>
</dbReference>
<dbReference type="RefSeq" id="WP_193692148.1">
    <property type="nucleotide sequence ID" value="NZ_CP062803.1"/>
</dbReference>
<dbReference type="Pfam" id="PF25601">
    <property type="entry name" value="AAA_lid_14"/>
    <property type="match status" value="1"/>
</dbReference>
<dbReference type="EMBL" id="CP062803">
    <property type="protein sequence ID" value="QOT78227.1"/>
    <property type="molecule type" value="Genomic_DNA"/>
</dbReference>
<dbReference type="NCBIfam" id="TIGR02329">
    <property type="entry name" value="propionate_PrpR"/>
    <property type="match status" value="1"/>
</dbReference>
<feature type="domain" description="Sigma-54 factor interaction" evidence="7">
    <location>
        <begin position="339"/>
        <end position="570"/>
    </location>
</feature>
<dbReference type="InterPro" id="IPR012704">
    <property type="entry name" value="Sig_transdc_resp-reg_PrpR"/>
</dbReference>
<dbReference type="PANTHER" id="PTHR32071">
    <property type="entry name" value="TRANSCRIPTIONAL REGULATORY PROTEIN"/>
    <property type="match status" value="1"/>
</dbReference>
<dbReference type="PROSITE" id="PS00675">
    <property type="entry name" value="SIGMA54_INTERACT_1"/>
    <property type="match status" value="1"/>
</dbReference>
<keyword evidence="2" id="KW-0067">ATP-binding</keyword>
<gene>
    <name evidence="9" type="primary">prpR</name>
    <name evidence="9" type="ORF">F7R26_009565</name>
</gene>
<evidence type="ECO:0000256" key="6">
    <source>
        <dbReference type="SAM" id="MobiDB-lite"/>
    </source>
</evidence>
<dbReference type="InterPro" id="IPR009057">
    <property type="entry name" value="Homeodomain-like_sf"/>
</dbReference>
<dbReference type="SUPFAM" id="SSF159800">
    <property type="entry name" value="PrpR receptor domain-like"/>
    <property type="match status" value="1"/>
</dbReference>
<dbReference type="Pfam" id="PF08448">
    <property type="entry name" value="PAS_4"/>
    <property type="match status" value="1"/>
</dbReference>
<dbReference type="InterPro" id="IPR003593">
    <property type="entry name" value="AAA+_ATPase"/>
</dbReference>
<reference evidence="9 10" key="1">
    <citation type="submission" date="2020-10" db="EMBL/GenBank/DDBJ databases">
        <title>Complete genome sequence of Cupriavidus basilensis CCUG 49340T.</title>
        <authorList>
            <person name="Salva-Serra F."/>
            <person name="Donoso R.A."/>
            <person name="Cho K.H."/>
            <person name="Yoo J.A."/>
            <person name="Lee K."/>
            <person name="Yoon S.-H."/>
            <person name="Perez-Pantoja D."/>
            <person name="Moore E.R.B."/>
        </authorList>
    </citation>
    <scope>NUCLEOTIDE SEQUENCE [LARGE SCALE GENOMIC DNA]</scope>
    <source>
        <strain evidence="10">CCUG 49340</strain>
    </source>
</reference>
<dbReference type="GO" id="GO:0000156">
    <property type="term" value="F:phosphorelay response regulator activity"/>
    <property type="evidence" value="ECO:0007669"/>
    <property type="project" value="InterPro"/>
</dbReference>
<dbReference type="InterPro" id="IPR025943">
    <property type="entry name" value="Sigma_54_int_dom_ATP-bd_2"/>
</dbReference>
<accession>A0A7M2H1B1</accession>
<dbReference type="InterPro" id="IPR058031">
    <property type="entry name" value="AAA_lid_NorR"/>
</dbReference>
<dbReference type="InterPro" id="IPR013656">
    <property type="entry name" value="PAS_4"/>
</dbReference>
<proteinExistence type="predicted"/>
<dbReference type="PROSITE" id="PS50045">
    <property type="entry name" value="SIGMA54_INTERACT_4"/>
    <property type="match status" value="1"/>
</dbReference>
<dbReference type="GO" id="GO:0005737">
    <property type="term" value="C:cytoplasm"/>
    <property type="evidence" value="ECO:0007669"/>
    <property type="project" value="InterPro"/>
</dbReference>
<dbReference type="InterPro" id="IPR002197">
    <property type="entry name" value="HTH_Fis"/>
</dbReference>
<dbReference type="Gene3D" id="1.10.10.60">
    <property type="entry name" value="Homeodomain-like"/>
    <property type="match status" value="1"/>
</dbReference>
<dbReference type="PROSITE" id="PS50112">
    <property type="entry name" value="PAS"/>
    <property type="match status" value="1"/>
</dbReference>
<dbReference type="InterPro" id="IPR025662">
    <property type="entry name" value="Sigma_54_int_dom_ATP-bd_1"/>
</dbReference>
<evidence type="ECO:0000256" key="5">
    <source>
        <dbReference type="ARBA" id="ARBA00023163"/>
    </source>
</evidence>
<dbReference type="InterPro" id="IPR027417">
    <property type="entry name" value="P-loop_NTPase"/>
</dbReference>
<evidence type="ECO:0000259" key="8">
    <source>
        <dbReference type="PROSITE" id="PS50112"/>
    </source>
</evidence>
<dbReference type="FunFam" id="3.40.50.300:FF:000006">
    <property type="entry name" value="DNA-binding transcriptional regulator NtrC"/>
    <property type="match status" value="1"/>
</dbReference>
<dbReference type="Pfam" id="PF06506">
    <property type="entry name" value="PrpR_N"/>
    <property type="match status" value="1"/>
</dbReference>
<dbReference type="GO" id="GO:0005524">
    <property type="term" value="F:ATP binding"/>
    <property type="evidence" value="ECO:0007669"/>
    <property type="project" value="UniProtKB-KW"/>
</dbReference>
<keyword evidence="4" id="KW-0238">DNA-binding</keyword>
<evidence type="ECO:0000256" key="1">
    <source>
        <dbReference type="ARBA" id="ARBA00022741"/>
    </source>
</evidence>
<dbReference type="Gene3D" id="3.40.50.2300">
    <property type="match status" value="1"/>
</dbReference>
<dbReference type="PROSITE" id="PS00688">
    <property type="entry name" value="SIGMA54_INTERACT_3"/>
    <property type="match status" value="1"/>
</dbReference>
<keyword evidence="1" id="KW-0547">Nucleotide-binding</keyword>
<dbReference type="PANTHER" id="PTHR32071:SF81">
    <property type="entry name" value="PROPIONATE CATABOLISM OPERON REGULATORY PROTEIN"/>
    <property type="match status" value="1"/>
</dbReference>